<feature type="transmembrane region" description="Helical" evidence="5">
    <location>
        <begin position="25"/>
        <end position="46"/>
    </location>
</feature>
<accession>A0A4R3KUU9</accession>
<feature type="domain" description="Mechanosensitive ion channel MscS" evidence="6">
    <location>
        <begin position="141"/>
        <end position="216"/>
    </location>
</feature>
<keyword evidence="8" id="KW-1185">Reference proteome</keyword>
<dbReference type="InterPro" id="IPR045275">
    <property type="entry name" value="MscS_archaea/bacteria_type"/>
</dbReference>
<evidence type="ECO:0000313" key="8">
    <source>
        <dbReference type="Proteomes" id="UP000295807"/>
    </source>
</evidence>
<dbReference type="SUPFAM" id="SSF50182">
    <property type="entry name" value="Sm-like ribonucleoproteins"/>
    <property type="match status" value="1"/>
</dbReference>
<keyword evidence="4 5" id="KW-0472">Membrane</keyword>
<dbReference type="GO" id="GO:0008381">
    <property type="term" value="F:mechanosensitive monoatomic ion channel activity"/>
    <property type="evidence" value="ECO:0007669"/>
    <property type="project" value="InterPro"/>
</dbReference>
<dbReference type="Proteomes" id="UP000295807">
    <property type="component" value="Unassembled WGS sequence"/>
</dbReference>
<evidence type="ECO:0000256" key="1">
    <source>
        <dbReference type="ARBA" id="ARBA00004370"/>
    </source>
</evidence>
<dbReference type="GO" id="GO:0016020">
    <property type="term" value="C:membrane"/>
    <property type="evidence" value="ECO:0007669"/>
    <property type="project" value="UniProtKB-SubCell"/>
</dbReference>
<dbReference type="PANTHER" id="PTHR30221">
    <property type="entry name" value="SMALL-CONDUCTANCE MECHANOSENSITIVE CHANNEL"/>
    <property type="match status" value="1"/>
</dbReference>
<evidence type="ECO:0000256" key="4">
    <source>
        <dbReference type="ARBA" id="ARBA00023136"/>
    </source>
</evidence>
<dbReference type="Gene3D" id="2.30.30.60">
    <property type="match status" value="1"/>
</dbReference>
<dbReference type="Pfam" id="PF00924">
    <property type="entry name" value="MS_channel_2nd"/>
    <property type="match status" value="1"/>
</dbReference>
<feature type="transmembrane region" description="Helical" evidence="5">
    <location>
        <begin position="96"/>
        <end position="117"/>
    </location>
</feature>
<gene>
    <name evidence="7" type="ORF">EDD80_102413</name>
</gene>
<proteinExistence type="predicted"/>
<evidence type="ECO:0000256" key="3">
    <source>
        <dbReference type="ARBA" id="ARBA00022989"/>
    </source>
</evidence>
<sequence>MEIETGKKEEVEVKTINSVKRHHKAWLGTYILLALASLALYFIFSLNLINGLSVYMPLVRRAFLAAFFIFTVLSISKYTQALIIRHTEVKGVKYNLIRLIRILALLAIFMIVIAFLFKNWYTAAVSLGLVSLILGFALQTPISSFIGWLYIIIRSPYKIGDRIQVGDFKGDVVEIGYLDTTLWEFSGDYLSNDLPSGRLIRFPNTMVLETEVYNYSWRQFPYIWNEIPFHIAYESDFAFVEEVLKRTTSEVLGTDVHEKVKELKILIRQTPVDELTIREYPFVTFRTNSNTWVEAAVNYLVDPKKASGVRSSIIKNAVAALLQEPDRVMFPKSNSR</sequence>
<dbReference type="OrthoDB" id="9809206at2"/>
<feature type="transmembrane region" description="Helical" evidence="5">
    <location>
        <begin position="58"/>
        <end position="75"/>
    </location>
</feature>
<comment type="caution">
    <text evidence="7">The sequence shown here is derived from an EMBL/GenBank/DDBJ whole genome shotgun (WGS) entry which is preliminary data.</text>
</comment>
<keyword evidence="2 5" id="KW-0812">Transmembrane</keyword>
<feature type="transmembrane region" description="Helical" evidence="5">
    <location>
        <begin position="129"/>
        <end position="153"/>
    </location>
</feature>
<reference evidence="7 8" key="1">
    <citation type="submission" date="2019-03" db="EMBL/GenBank/DDBJ databases">
        <title>Genomic Encyclopedia of Type Strains, Phase IV (KMG-IV): sequencing the most valuable type-strain genomes for metagenomic binning, comparative biology and taxonomic classification.</title>
        <authorList>
            <person name="Goeker M."/>
        </authorList>
    </citation>
    <scope>NUCLEOTIDE SEQUENCE [LARGE SCALE GENOMIC DNA]</scope>
    <source>
        <strain evidence="7 8">DSM 21100</strain>
    </source>
</reference>
<dbReference type="AlphaFoldDB" id="A0A4R3KUU9"/>
<evidence type="ECO:0000259" key="6">
    <source>
        <dbReference type="Pfam" id="PF00924"/>
    </source>
</evidence>
<comment type="subcellular location">
    <subcellularLocation>
        <location evidence="1">Membrane</location>
    </subcellularLocation>
</comment>
<evidence type="ECO:0000256" key="2">
    <source>
        <dbReference type="ARBA" id="ARBA00022692"/>
    </source>
</evidence>
<organism evidence="7 8">
    <name type="scientific">Anseongella ginsenosidimutans</name>
    <dbReference type="NCBI Taxonomy" id="496056"/>
    <lineage>
        <taxon>Bacteria</taxon>
        <taxon>Pseudomonadati</taxon>
        <taxon>Bacteroidota</taxon>
        <taxon>Sphingobacteriia</taxon>
        <taxon>Sphingobacteriales</taxon>
        <taxon>Sphingobacteriaceae</taxon>
        <taxon>Anseongella</taxon>
    </lineage>
</organism>
<evidence type="ECO:0000256" key="5">
    <source>
        <dbReference type="SAM" id="Phobius"/>
    </source>
</evidence>
<keyword evidence="3 5" id="KW-1133">Transmembrane helix</keyword>
<dbReference type="InterPro" id="IPR010920">
    <property type="entry name" value="LSM_dom_sf"/>
</dbReference>
<dbReference type="EMBL" id="SMAD01000002">
    <property type="protein sequence ID" value="TCS89219.1"/>
    <property type="molecule type" value="Genomic_DNA"/>
</dbReference>
<dbReference type="PANTHER" id="PTHR30221:SF1">
    <property type="entry name" value="SMALL-CONDUCTANCE MECHANOSENSITIVE CHANNEL"/>
    <property type="match status" value="1"/>
</dbReference>
<dbReference type="InterPro" id="IPR006685">
    <property type="entry name" value="MscS_channel_2nd"/>
</dbReference>
<name>A0A4R3KUU9_9SPHI</name>
<dbReference type="RefSeq" id="WP_132128302.1">
    <property type="nucleotide sequence ID" value="NZ_CP042432.1"/>
</dbReference>
<evidence type="ECO:0000313" key="7">
    <source>
        <dbReference type="EMBL" id="TCS89219.1"/>
    </source>
</evidence>
<protein>
    <submittedName>
        <fullName evidence="7">Small-conductance mechanosensitive channel</fullName>
    </submittedName>
</protein>
<dbReference type="InterPro" id="IPR023408">
    <property type="entry name" value="MscS_beta-dom_sf"/>
</dbReference>